<proteinExistence type="predicted"/>
<evidence type="ECO:0000313" key="1">
    <source>
        <dbReference type="EMBL" id="MEW1976555.1"/>
    </source>
</evidence>
<dbReference type="RefSeq" id="WP_366233433.1">
    <property type="nucleotide sequence ID" value="NZ_JBFBMH010000035.1"/>
</dbReference>
<dbReference type="InterPro" id="IPR036188">
    <property type="entry name" value="FAD/NAD-bd_sf"/>
</dbReference>
<dbReference type="PANTHER" id="PTHR10668:SF105">
    <property type="entry name" value="DEHYDROGENASE-RELATED"/>
    <property type="match status" value="1"/>
</dbReference>
<reference evidence="1 2" key="1">
    <citation type="submission" date="2024-06" db="EMBL/GenBank/DDBJ databases">
        <title>The Natural Products Discovery Center: Release of the First 8490 Sequenced Strains for Exploring Actinobacteria Biosynthetic Diversity.</title>
        <authorList>
            <person name="Kalkreuter E."/>
            <person name="Kautsar S.A."/>
            <person name="Yang D."/>
            <person name="Bader C.D."/>
            <person name="Teijaro C.N."/>
            <person name="Fluegel L."/>
            <person name="Davis C.M."/>
            <person name="Simpson J.R."/>
            <person name="Lauterbach L."/>
            <person name="Steele A.D."/>
            <person name="Gui C."/>
            <person name="Meng S."/>
            <person name="Li G."/>
            <person name="Viehrig K."/>
            <person name="Ye F."/>
            <person name="Su P."/>
            <person name="Kiefer A.F."/>
            <person name="Nichols A."/>
            <person name="Cepeda A.J."/>
            <person name="Yan W."/>
            <person name="Fan B."/>
            <person name="Jiang Y."/>
            <person name="Adhikari A."/>
            <person name="Zheng C.-J."/>
            <person name="Schuster L."/>
            <person name="Cowan T.M."/>
            <person name="Smanski M.J."/>
            <person name="Chevrette M.G."/>
            <person name="De Carvalho L.P.S."/>
            <person name="Shen B."/>
        </authorList>
    </citation>
    <scope>NUCLEOTIDE SEQUENCE [LARGE SCALE GENOMIC DNA]</scope>
    <source>
        <strain evidence="1 2">NPDC077434</strain>
    </source>
</reference>
<dbReference type="PANTHER" id="PTHR10668">
    <property type="entry name" value="PHYTOENE DEHYDROGENASE"/>
    <property type="match status" value="1"/>
</dbReference>
<sequence length="262" mass="28283">MGGSSSIRDAIVRRCIEHGVSFETGRLVRSIEDLGDSTEIVMLDTTPSAAAAILGDRLPLGVRRAYSRFRHGPAAFKVDFAVEGGIPWSHEASRYASTVHVGGTVNEIVASENAVSQGKLPENLFVLVGQQYLADETRSRGELHPVCTYAHVPHGFTGDLTATITQRIEEFAPGFRDRIRATFTRTTAQLADHNANYIGGDITTGRNDIWQLLARPRLSPDPYFTGVSGVYLCSAATPPGAGAHGLCGYNAARRALAELERM</sequence>
<comment type="caution">
    <text evidence="1">The sequence shown here is derived from an EMBL/GenBank/DDBJ whole genome shotgun (WGS) entry which is preliminary data.</text>
</comment>
<dbReference type="SUPFAM" id="SSF51905">
    <property type="entry name" value="FAD/NAD(P)-binding domain"/>
    <property type="match status" value="1"/>
</dbReference>
<dbReference type="Proteomes" id="UP001553715">
    <property type="component" value="Unassembled WGS sequence"/>
</dbReference>
<organism evidence="1 2">
    <name type="scientific">Microbacterium profundi</name>
    <dbReference type="NCBI Taxonomy" id="450380"/>
    <lineage>
        <taxon>Bacteria</taxon>
        <taxon>Bacillati</taxon>
        <taxon>Actinomycetota</taxon>
        <taxon>Actinomycetes</taxon>
        <taxon>Micrococcales</taxon>
        <taxon>Microbacteriaceae</taxon>
        <taxon>Microbacterium</taxon>
    </lineage>
</organism>
<keyword evidence="2" id="KW-1185">Reference proteome</keyword>
<evidence type="ECO:0000313" key="2">
    <source>
        <dbReference type="Proteomes" id="UP001553715"/>
    </source>
</evidence>
<name>A0ABV3LKW5_9MICO</name>
<protein>
    <recommendedName>
        <fullName evidence="3">FAD-dependent oxidoreductase</fullName>
    </recommendedName>
</protein>
<evidence type="ECO:0008006" key="3">
    <source>
        <dbReference type="Google" id="ProtNLM"/>
    </source>
</evidence>
<gene>
    <name evidence="1" type="ORF">AB0301_15985</name>
</gene>
<accession>A0ABV3LKW5</accession>
<dbReference type="EMBL" id="JBFBMH010000035">
    <property type="protein sequence ID" value="MEW1976555.1"/>
    <property type="molecule type" value="Genomic_DNA"/>
</dbReference>